<keyword evidence="2" id="KW-0808">Transferase</keyword>
<proteinExistence type="predicted"/>
<dbReference type="KEGG" id="smam:Mal15_29360"/>
<evidence type="ECO:0000313" key="3">
    <source>
        <dbReference type="Proteomes" id="UP000321353"/>
    </source>
</evidence>
<feature type="domain" description="Reverse transcriptase" evidence="1">
    <location>
        <begin position="195"/>
        <end position="433"/>
    </location>
</feature>
<evidence type="ECO:0000259" key="1">
    <source>
        <dbReference type="PROSITE" id="PS50878"/>
    </source>
</evidence>
<gene>
    <name evidence="2" type="ORF">Mal15_29360</name>
</gene>
<evidence type="ECO:0000313" key="2">
    <source>
        <dbReference type="EMBL" id="QEF98878.1"/>
    </source>
</evidence>
<keyword evidence="3" id="KW-1185">Reference proteome</keyword>
<keyword evidence="2" id="KW-0695">RNA-directed DNA polymerase</keyword>
<name>A0A5B9MCV2_9BACT</name>
<reference evidence="2 3" key="1">
    <citation type="submission" date="2019-02" db="EMBL/GenBank/DDBJ databases">
        <title>Planctomycetal bacteria perform biofilm scaping via a novel small molecule.</title>
        <authorList>
            <person name="Jeske O."/>
            <person name="Boedeker C."/>
            <person name="Wiegand S."/>
            <person name="Breitling P."/>
            <person name="Kallscheuer N."/>
            <person name="Jogler M."/>
            <person name="Rohde M."/>
            <person name="Petersen J."/>
            <person name="Medema M.H."/>
            <person name="Surup F."/>
            <person name="Jogler C."/>
        </authorList>
    </citation>
    <scope>NUCLEOTIDE SEQUENCE [LARGE SCALE GENOMIC DNA]</scope>
    <source>
        <strain evidence="2 3">Mal15</strain>
    </source>
</reference>
<dbReference type="Pfam" id="PF00078">
    <property type="entry name" value="RVT_1"/>
    <property type="match status" value="1"/>
</dbReference>
<organism evidence="2 3">
    <name type="scientific">Stieleria maiorica</name>
    <dbReference type="NCBI Taxonomy" id="2795974"/>
    <lineage>
        <taxon>Bacteria</taxon>
        <taxon>Pseudomonadati</taxon>
        <taxon>Planctomycetota</taxon>
        <taxon>Planctomycetia</taxon>
        <taxon>Pirellulales</taxon>
        <taxon>Pirellulaceae</taxon>
        <taxon>Stieleria</taxon>
    </lineage>
</organism>
<sequence>MSPQEIILLLQQDAEAVADSASRLSPSEQITTLRHVIELIGASKLDSLQVSRALLIAQEILDSSGISLPSRDSADAFRTILRFGVQTEKPRLRQQAIIILGLLGEMGKTAALVFDEGTKQLLNRLAQDRPITSATNSLTSRLENSVNRQRVSSGKSYSIPSIDISKARKNVLEDVKQDWFSDPWGWPEFERLRDESVGKRLEEDECGWTFALDVPKSSDGSRPSILLNPVDRIAFQCLSDELSLVATKDLPDWVFGWRVHREAPSKGTYASNSQEWKLFKKRIQELSQEYDLVLKLDVRSFFETVDTERLVSDLGRSYRKTGTLARLADYFARLRTQRNGDGLPQRCLASSVLAHVPLSAVDRYLSIIGNPIGSTALAPLRWMDDIWLFGNSESHLRSVHSEIEHALGQQGLGVNPAKTVLEECHSAFEDLILDSSGQEDSSAGEQREAFATRLLEIAKSIAESPRSDISFMLKYKGENSEELDEVVLNRLSADGLESFNHAADRVADFLRRKEQWRGYSEWYQQLVRRQADMHSWSIAAWGNMFPIASDASSDFHELHDFFAERFENGIQHSLVPLAVHRLVSWKDGKDIGNPLDYMPKLGPTANFFVVRAIALAAQQFGIDDQEIVKNCDDDYQEEISGIL</sequence>
<dbReference type="GO" id="GO:0003964">
    <property type="term" value="F:RNA-directed DNA polymerase activity"/>
    <property type="evidence" value="ECO:0007669"/>
    <property type="project" value="UniProtKB-KW"/>
</dbReference>
<dbReference type="CDD" id="cd01646">
    <property type="entry name" value="RT_Bac_retron_I"/>
    <property type="match status" value="1"/>
</dbReference>
<protein>
    <submittedName>
        <fullName evidence="2">Reverse transcriptase (RNA-dependent DNA polymerase)</fullName>
    </submittedName>
</protein>
<dbReference type="PROSITE" id="PS50878">
    <property type="entry name" value="RT_POL"/>
    <property type="match status" value="1"/>
</dbReference>
<dbReference type="AlphaFoldDB" id="A0A5B9MCV2"/>
<keyword evidence="2" id="KW-0548">Nucleotidyltransferase</keyword>
<dbReference type="InterPro" id="IPR000477">
    <property type="entry name" value="RT_dom"/>
</dbReference>
<dbReference type="EMBL" id="CP036264">
    <property type="protein sequence ID" value="QEF98878.1"/>
    <property type="molecule type" value="Genomic_DNA"/>
</dbReference>
<accession>A0A5B9MCV2</accession>
<dbReference type="Proteomes" id="UP000321353">
    <property type="component" value="Chromosome"/>
</dbReference>
<dbReference type="RefSeq" id="WP_147868359.1">
    <property type="nucleotide sequence ID" value="NZ_CP036264.1"/>
</dbReference>